<evidence type="ECO:0000313" key="1">
    <source>
        <dbReference type="EMBL" id="GGB56042.1"/>
    </source>
</evidence>
<gene>
    <name evidence="1" type="ORF">GCM10010833_08440</name>
</gene>
<reference evidence="2" key="1">
    <citation type="journal article" date="2019" name="Int. J. Syst. Evol. Microbiol.">
        <title>The Global Catalogue of Microorganisms (GCM) 10K type strain sequencing project: providing services to taxonomists for standard genome sequencing and annotation.</title>
        <authorList>
            <consortium name="The Broad Institute Genomics Platform"/>
            <consortium name="The Broad Institute Genome Sequencing Center for Infectious Disease"/>
            <person name="Wu L."/>
            <person name="Ma J."/>
        </authorList>
    </citation>
    <scope>NUCLEOTIDE SEQUENCE [LARGE SCALE GENOMIC DNA]</scope>
    <source>
        <strain evidence="2">CGMCC 1.12851</strain>
    </source>
</reference>
<keyword evidence="2" id="KW-1185">Reference proteome</keyword>
<comment type="caution">
    <text evidence="1">The sequence shown here is derived from an EMBL/GenBank/DDBJ whole genome shotgun (WGS) entry which is preliminary data.</text>
</comment>
<organism evidence="1 2">
    <name type="scientific">Blastomonas aquatica</name>
    <dbReference type="NCBI Taxonomy" id="1510276"/>
    <lineage>
        <taxon>Bacteria</taxon>
        <taxon>Pseudomonadati</taxon>
        <taxon>Pseudomonadota</taxon>
        <taxon>Alphaproteobacteria</taxon>
        <taxon>Sphingomonadales</taxon>
        <taxon>Sphingomonadaceae</taxon>
        <taxon>Blastomonas</taxon>
    </lineage>
</organism>
<evidence type="ECO:0000313" key="2">
    <source>
        <dbReference type="Proteomes" id="UP000614261"/>
    </source>
</evidence>
<name>A0ABQ1J213_9SPHN</name>
<evidence type="ECO:0008006" key="3">
    <source>
        <dbReference type="Google" id="ProtNLM"/>
    </source>
</evidence>
<dbReference type="Proteomes" id="UP000614261">
    <property type="component" value="Unassembled WGS sequence"/>
</dbReference>
<sequence>MTNSRRAERASQSTLHLSEQQFQNLTGQVQTSYEKLDELLSHMLRMNADMIDTARTAGLEPEKGQRLFRRLHTCVSDLVVSREDLVGAHLEATKIRMRTNQAERADGCYTPRPFAEGHDAGIRLVG</sequence>
<proteinExistence type="predicted"/>
<protein>
    <recommendedName>
        <fullName evidence="3">Chemotaxis protein</fullName>
    </recommendedName>
</protein>
<dbReference type="RefSeq" id="WP_188513163.1">
    <property type="nucleotide sequence ID" value="NZ_BMGD01000002.1"/>
</dbReference>
<accession>A0ABQ1J213</accession>
<dbReference type="EMBL" id="BMGD01000002">
    <property type="protein sequence ID" value="GGB56042.1"/>
    <property type="molecule type" value="Genomic_DNA"/>
</dbReference>